<evidence type="ECO:0000256" key="1">
    <source>
        <dbReference type="ARBA" id="ARBA00005568"/>
    </source>
</evidence>
<accession>A0ABS6K4T1</accession>
<evidence type="ECO:0000313" key="5">
    <source>
        <dbReference type="EMBL" id="MBU9725502.1"/>
    </source>
</evidence>
<comment type="similarity">
    <text evidence="1">Belongs to the HpcH/HpaI aldolase family.</text>
</comment>
<name>A0ABS6K4T1_9FIRM</name>
<comment type="caution">
    <text evidence="5">The sequence shown here is derived from an EMBL/GenBank/DDBJ whole genome shotgun (WGS) entry which is preliminary data.</text>
</comment>
<reference evidence="5 6" key="1">
    <citation type="submission" date="2021-06" db="EMBL/GenBank/DDBJ databases">
        <title>Description of novel taxa of the family Lachnospiraceae.</title>
        <authorList>
            <person name="Chaplin A.V."/>
            <person name="Sokolova S.R."/>
            <person name="Pikina A.P."/>
            <person name="Korzhanova M."/>
            <person name="Belova V."/>
            <person name="Korostin D."/>
            <person name="Efimov B.A."/>
        </authorList>
    </citation>
    <scope>NUCLEOTIDE SEQUENCE [LARGE SCALE GENOMIC DNA]</scope>
    <source>
        <strain evidence="5 6">ASD4241</strain>
    </source>
</reference>
<dbReference type="SUPFAM" id="SSF51621">
    <property type="entry name" value="Phosphoenolpyruvate/pyruvate domain"/>
    <property type="match status" value="1"/>
</dbReference>
<dbReference type="Proteomes" id="UP001314681">
    <property type="component" value="Unassembled WGS sequence"/>
</dbReference>
<dbReference type="InterPro" id="IPR005000">
    <property type="entry name" value="Aldolase/citrate-lyase_domain"/>
</dbReference>
<evidence type="ECO:0000256" key="3">
    <source>
        <dbReference type="ARBA" id="ARBA00023239"/>
    </source>
</evidence>
<dbReference type="RefSeq" id="WP_158350685.1">
    <property type="nucleotide sequence ID" value="NZ_JAHQCX010000003.1"/>
</dbReference>
<feature type="domain" description="HpcH/HpaI aldolase/citrate lyase" evidence="4">
    <location>
        <begin position="16"/>
        <end position="237"/>
    </location>
</feature>
<dbReference type="InterPro" id="IPR040442">
    <property type="entry name" value="Pyrv_kinase-like_dom_sf"/>
</dbReference>
<proteinExistence type="inferred from homology"/>
<dbReference type="InterPro" id="IPR015813">
    <property type="entry name" value="Pyrv/PenolPyrv_kinase-like_dom"/>
</dbReference>
<dbReference type="InterPro" id="IPR050251">
    <property type="entry name" value="HpcH-HpaI_aldolase"/>
</dbReference>
<organism evidence="5 6">
    <name type="scientific">Diplocloster modestus</name>
    <dbReference type="NCBI Taxonomy" id="2850322"/>
    <lineage>
        <taxon>Bacteria</taxon>
        <taxon>Bacillati</taxon>
        <taxon>Bacillota</taxon>
        <taxon>Clostridia</taxon>
        <taxon>Lachnospirales</taxon>
        <taxon>Lachnospiraceae</taxon>
        <taxon>Diplocloster</taxon>
    </lineage>
</organism>
<evidence type="ECO:0000313" key="6">
    <source>
        <dbReference type="Proteomes" id="UP001314681"/>
    </source>
</evidence>
<keyword evidence="3" id="KW-0456">Lyase</keyword>
<evidence type="ECO:0000259" key="4">
    <source>
        <dbReference type="Pfam" id="PF03328"/>
    </source>
</evidence>
<keyword evidence="6" id="KW-1185">Reference proteome</keyword>
<dbReference type="EMBL" id="JAHQCX010000003">
    <property type="protein sequence ID" value="MBU9725502.1"/>
    <property type="molecule type" value="Genomic_DNA"/>
</dbReference>
<sequence>MNSLREKIKSKEPVIGTHVSLSDPSICEILGCLNFDYIWVDMEHTYIDCEQLYIHLNAARAVGASVIVRIPQNDFITLKRVMEMGVDGVVFPMIRTVAEAEKAIDGTFYPPRGSRGFGPRKPIKYGLGDVNEYIENGSLDMCRFIQIEHVEAVKCVENLAEVDGIDGFIFGPCDLAGSIGQLCHPYDEPTARLMKETIQKLKARNKYIGVSTGDFREETIRYFSGMGIHMISAGADTDYLLYGAQKALRNLTKAHKLQQA</sequence>
<gene>
    <name evidence="5" type="ORF">KTH90_05680</name>
</gene>
<evidence type="ECO:0000256" key="2">
    <source>
        <dbReference type="ARBA" id="ARBA00022723"/>
    </source>
</evidence>
<keyword evidence="2" id="KW-0479">Metal-binding</keyword>
<dbReference type="Gene3D" id="3.20.20.60">
    <property type="entry name" value="Phosphoenolpyruvate-binding domains"/>
    <property type="match status" value="1"/>
</dbReference>
<dbReference type="PANTHER" id="PTHR30502:SF0">
    <property type="entry name" value="PHOSPHOENOLPYRUVATE CARBOXYLASE FAMILY PROTEIN"/>
    <property type="match status" value="1"/>
</dbReference>
<protein>
    <submittedName>
        <fullName evidence="5">Aldolase</fullName>
    </submittedName>
</protein>
<dbReference type="PANTHER" id="PTHR30502">
    <property type="entry name" value="2-KETO-3-DEOXY-L-RHAMNONATE ALDOLASE"/>
    <property type="match status" value="1"/>
</dbReference>
<dbReference type="Pfam" id="PF03328">
    <property type="entry name" value="HpcH_HpaI"/>
    <property type="match status" value="1"/>
</dbReference>